<dbReference type="PANTHER" id="PTHR37315:SF1">
    <property type="entry name" value="UPF0311 PROTEIN BLR7842"/>
    <property type="match status" value="1"/>
</dbReference>
<comment type="caution">
    <text evidence="2">The sequence shown here is derived from an EMBL/GenBank/DDBJ whole genome shotgun (WGS) entry which is preliminary data.</text>
</comment>
<dbReference type="Pfam" id="PF11578">
    <property type="entry name" value="DUF3237"/>
    <property type="match status" value="1"/>
</dbReference>
<protein>
    <submittedName>
        <fullName evidence="2">Uncharacterized protein</fullName>
    </submittedName>
</protein>
<reference evidence="2" key="1">
    <citation type="submission" date="2023-06" db="EMBL/GenBank/DDBJ databases">
        <title>Genome-scale phylogeny and comparative genomics of the fungal order Sordariales.</title>
        <authorList>
            <consortium name="Lawrence Berkeley National Laboratory"/>
            <person name="Hensen N."/>
            <person name="Bonometti L."/>
            <person name="Westerberg I."/>
            <person name="Brannstrom I.O."/>
            <person name="Guillou S."/>
            <person name="Cros-Aarteil S."/>
            <person name="Calhoun S."/>
            <person name="Haridas S."/>
            <person name="Kuo A."/>
            <person name="Mondo S."/>
            <person name="Pangilinan J."/>
            <person name="Riley R."/>
            <person name="LaButti K."/>
            <person name="Andreopoulos B."/>
            <person name="Lipzen A."/>
            <person name="Chen C."/>
            <person name="Yanf M."/>
            <person name="Daum C."/>
            <person name="Ng V."/>
            <person name="Clum A."/>
            <person name="Steindorff A."/>
            <person name="Ohm R."/>
            <person name="Martin F."/>
            <person name="Silar P."/>
            <person name="Natvig D."/>
            <person name="Lalanne C."/>
            <person name="Gautier V."/>
            <person name="Ament-velasquez S.L."/>
            <person name="Kruys A."/>
            <person name="Hutchinson M.I."/>
            <person name="Powell A.J."/>
            <person name="Barry K."/>
            <person name="Miller A.N."/>
            <person name="Grigoriev I.V."/>
            <person name="Debuchy R."/>
            <person name="Gladieux P."/>
            <person name="Thoren M.H."/>
            <person name="Johannesson H."/>
        </authorList>
    </citation>
    <scope>NUCLEOTIDE SEQUENCE</scope>
    <source>
        <strain evidence="2">SMH3187-1</strain>
    </source>
</reference>
<proteinExistence type="predicted"/>
<dbReference type="AlphaFoldDB" id="A0AA40F5W3"/>
<keyword evidence="3" id="KW-1185">Reference proteome</keyword>
<dbReference type="Proteomes" id="UP001172155">
    <property type="component" value="Unassembled WGS sequence"/>
</dbReference>
<evidence type="ECO:0000313" key="2">
    <source>
        <dbReference type="EMBL" id="KAK0751778.1"/>
    </source>
</evidence>
<evidence type="ECO:0000313" key="3">
    <source>
        <dbReference type="Proteomes" id="UP001172155"/>
    </source>
</evidence>
<dbReference type="Gene3D" id="2.40.160.20">
    <property type="match status" value="1"/>
</dbReference>
<dbReference type="InterPro" id="IPR020915">
    <property type="entry name" value="UPF0311"/>
</dbReference>
<organism evidence="2 3">
    <name type="scientific">Schizothecium vesticola</name>
    <dbReference type="NCBI Taxonomy" id="314040"/>
    <lineage>
        <taxon>Eukaryota</taxon>
        <taxon>Fungi</taxon>
        <taxon>Dikarya</taxon>
        <taxon>Ascomycota</taxon>
        <taxon>Pezizomycotina</taxon>
        <taxon>Sordariomycetes</taxon>
        <taxon>Sordariomycetidae</taxon>
        <taxon>Sordariales</taxon>
        <taxon>Schizotheciaceae</taxon>
        <taxon>Schizothecium</taxon>
    </lineage>
</organism>
<name>A0AA40F5W3_9PEZI</name>
<gene>
    <name evidence="2" type="ORF">B0T18DRAFT_403382</name>
</gene>
<dbReference type="PANTHER" id="PTHR37315">
    <property type="entry name" value="UPF0311 PROTEIN BLR7842"/>
    <property type="match status" value="1"/>
</dbReference>
<dbReference type="EMBL" id="JAUKUD010000002">
    <property type="protein sequence ID" value="KAK0751778.1"/>
    <property type="molecule type" value="Genomic_DNA"/>
</dbReference>
<feature type="region of interest" description="Disordered" evidence="1">
    <location>
        <begin position="130"/>
        <end position="175"/>
    </location>
</feature>
<evidence type="ECO:0000256" key="1">
    <source>
        <dbReference type="SAM" id="MobiDB-lite"/>
    </source>
</evidence>
<accession>A0AA40F5W3</accession>
<sequence>MPRAVEDDVHSSFAEFRTEDATCVSVQCRYCQQVRAKNTTRQRAHLLKCAAYRAAHPDAAIFHQPEGDDAIDDSIVGAPAISHNGNGDPAGPENSFTAQAQQPTNFDMADHTALGFTPNPRINSTPFVPTPASAPPMHHPRPSLDGTPAAKKQKMGTGVRKSIGTTGTGTGTGKPEIPLADVHAAFEEFKVNPEDKTVSARCRYCNNTRAKNTSRQRDHLMTCAGYQDILRERIPANHLRYQFDEHDVASSLALPVPMLNLDFRLSIRVKPMLHLGESKFGDKAWVSCVGGQWAGRWGKGVVLPGGQDEQNSVSETATSLKAKYLLQTGDDSPALIICNVQGWLTGDKEIMERLQDPVKADNVPANRYKFRVTMQLETSDERYQEMSTGLWAGSGSRRGAEIVYDFYRIN</sequence>